<accession>A0ACD5B690</accession>
<proteinExistence type="predicted"/>
<evidence type="ECO:0000313" key="2">
    <source>
        <dbReference type="Proteomes" id="UP001456344"/>
    </source>
</evidence>
<dbReference type="EMBL" id="CP150484">
    <property type="protein sequence ID" value="WYW14881.1"/>
    <property type="molecule type" value="Genomic_DNA"/>
</dbReference>
<keyword evidence="2" id="KW-1185">Reference proteome</keyword>
<gene>
    <name evidence="1" type="ORF">LCL61_04880</name>
</gene>
<protein>
    <submittedName>
        <fullName evidence="1">Uncharacterized protein</fullName>
    </submittedName>
</protein>
<reference evidence="1" key="1">
    <citation type="submission" date="2023-10" db="EMBL/GenBank/DDBJ databases">
        <title>Whole genome sequencing of actinobacterial strain Amycolatopsis sp. (BCA-696) identifies the underlying plant growth-promoting genes.</title>
        <authorList>
            <person name="Gandham P."/>
            <person name="Vadla N."/>
            <person name="Saji A."/>
            <person name="Srinivas V."/>
            <person name="Ruperao P."/>
            <person name="Selvanayagam S."/>
            <person name="Saxena R.K."/>
            <person name="Rathore A."/>
            <person name="Gopalakrishnan S."/>
            <person name="Thakur V."/>
        </authorList>
    </citation>
    <scope>NUCLEOTIDE SEQUENCE</scope>
    <source>
        <strain evidence="1">BCA-696</strain>
    </source>
</reference>
<dbReference type="Proteomes" id="UP001456344">
    <property type="component" value="Chromosome"/>
</dbReference>
<evidence type="ECO:0000313" key="1">
    <source>
        <dbReference type="EMBL" id="WYW14881.1"/>
    </source>
</evidence>
<name>A0ACD5B690_9PSEU</name>
<organism evidence="1 2">
    <name type="scientific">Amycolatopsis coloradensis</name>
    <dbReference type="NCBI Taxonomy" id="76021"/>
    <lineage>
        <taxon>Bacteria</taxon>
        <taxon>Bacillati</taxon>
        <taxon>Actinomycetota</taxon>
        <taxon>Actinomycetes</taxon>
        <taxon>Pseudonocardiales</taxon>
        <taxon>Pseudonocardiaceae</taxon>
        <taxon>Amycolatopsis</taxon>
    </lineage>
</organism>
<sequence>MIASPDGELCSDFELVNRAPAELDLPVMGPRGIAAYNAAAELFELRKADERVLKALGALAMLQGVACLAMAPGLPMLLEGLKPMIEQWRETPFAGGLA</sequence>